<dbReference type="PROSITE" id="PS51832">
    <property type="entry name" value="HD_GYP"/>
    <property type="match status" value="1"/>
</dbReference>
<dbReference type="KEGG" id="hprf:HLPR_10290"/>
<feature type="domain" description="HD-GYP" evidence="3">
    <location>
        <begin position="396"/>
        <end position="588"/>
    </location>
</feature>
<evidence type="ECO:0000256" key="1">
    <source>
        <dbReference type="SAM" id="Phobius"/>
    </source>
</evidence>
<reference evidence="4 5" key="1">
    <citation type="submission" date="2023-08" db="EMBL/GenBank/DDBJ databases">
        <title>Helicovermis profunda gen. nov., sp. nov., a novel mesophilic, fermentative bacterium within the Bacillota from a deep-sea hydrothermal vent chimney.</title>
        <authorList>
            <person name="Miyazaki U."/>
            <person name="Mizutani D."/>
            <person name="Hashimoto Y."/>
            <person name="Tame A."/>
            <person name="Sawayama S."/>
            <person name="Miyazaki J."/>
            <person name="Takai K."/>
            <person name="Nakagawa S."/>
        </authorList>
    </citation>
    <scope>NUCLEOTIDE SEQUENCE [LARGE SCALE GENOMIC DNA]</scope>
    <source>
        <strain evidence="4 5">S502</strain>
    </source>
</reference>
<protein>
    <recommendedName>
        <fullName evidence="6">HD domain-containing protein</fullName>
    </recommendedName>
</protein>
<evidence type="ECO:0000313" key="5">
    <source>
        <dbReference type="Proteomes" id="UP001321786"/>
    </source>
</evidence>
<evidence type="ECO:0000259" key="3">
    <source>
        <dbReference type="PROSITE" id="PS51832"/>
    </source>
</evidence>
<dbReference type="Gene3D" id="6.10.340.10">
    <property type="match status" value="1"/>
</dbReference>
<dbReference type="PROSITE" id="PS50885">
    <property type="entry name" value="HAMP"/>
    <property type="match status" value="1"/>
</dbReference>
<feature type="transmembrane region" description="Helical" evidence="1">
    <location>
        <begin position="20"/>
        <end position="41"/>
    </location>
</feature>
<gene>
    <name evidence="4" type="ORF">HLPR_10290</name>
</gene>
<sequence length="588" mass="67521">MNKNHRIMNKEFIIKKRHKLSNQMIIAITLTLALVLIFFTVQISKNIKESEKESFNSRVKSVNSYFNLSINRLVDNVESLKINFNIAKTLYKVDSDEFIKFLSKSTNFNNNTVSGYSILDLHTKKVDTRYTLKLNLLNNNVIYNIINESNKLSANNTEFYVDKIYNKFYILSKVDNEKMIIIAINDDFFSPFFLNNTSNKSEFGIISNTGILISDINGKVGLKTIYDLDLDKKKIDKILLDVKNGKYKDDINISSLDFRKNSVGYFFMPIYLEKWNSTWLIFAKENYSELNSRSNAITKMISISGFFLFMVLAVFIRVFINKSLKPLDNISDVMEEFSKGNYNARVTAIPKNEIKTIGYNLNGLLDTMNKDRNELLVKNKEISELLSEVEELVQENNRIYYETIKTLAKTIDAKDEYTGGHCERVTKYSLLIAQKMDLSSESIKNLTYGAMLHDIGKIGISENIITKKGRLTDLEYLEIKRHPYLGYDIINDINFLSEASLIALEHHERVDGKGYPDGKSGDQIKIESKIVMVADSFDAMTTNRSYRNALKLEDAMNELINNKGSQFDSVVVDAFIELIKIGKIDLTK</sequence>
<dbReference type="AlphaFoldDB" id="A0AAU9EGX1"/>
<keyword evidence="1" id="KW-0812">Transmembrane</keyword>
<proteinExistence type="predicted"/>
<dbReference type="PANTHER" id="PTHR43155">
    <property type="entry name" value="CYCLIC DI-GMP PHOSPHODIESTERASE PA4108-RELATED"/>
    <property type="match status" value="1"/>
</dbReference>
<keyword evidence="1" id="KW-0472">Membrane</keyword>
<dbReference type="InterPro" id="IPR003660">
    <property type="entry name" value="HAMP_dom"/>
</dbReference>
<keyword evidence="1" id="KW-1133">Transmembrane helix</keyword>
<dbReference type="Gene3D" id="1.10.3210.10">
    <property type="entry name" value="Hypothetical protein af1432"/>
    <property type="match status" value="1"/>
</dbReference>
<accession>A0AAU9EGX1</accession>
<dbReference type="Pfam" id="PF13487">
    <property type="entry name" value="HD_5"/>
    <property type="match status" value="1"/>
</dbReference>
<evidence type="ECO:0008006" key="6">
    <source>
        <dbReference type="Google" id="ProtNLM"/>
    </source>
</evidence>
<evidence type="ECO:0000259" key="2">
    <source>
        <dbReference type="PROSITE" id="PS50885"/>
    </source>
</evidence>
<dbReference type="Proteomes" id="UP001321786">
    <property type="component" value="Chromosome"/>
</dbReference>
<dbReference type="SMART" id="SM00471">
    <property type="entry name" value="HDc"/>
    <property type="match status" value="1"/>
</dbReference>
<dbReference type="InterPro" id="IPR003607">
    <property type="entry name" value="HD/PDEase_dom"/>
</dbReference>
<dbReference type="SUPFAM" id="SSF109604">
    <property type="entry name" value="HD-domain/PDEase-like"/>
    <property type="match status" value="1"/>
</dbReference>
<dbReference type="InterPro" id="IPR037522">
    <property type="entry name" value="HD_GYP_dom"/>
</dbReference>
<feature type="transmembrane region" description="Helical" evidence="1">
    <location>
        <begin position="300"/>
        <end position="320"/>
    </location>
</feature>
<dbReference type="PANTHER" id="PTHR43155:SF2">
    <property type="entry name" value="CYCLIC DI-GMP PHOSPHODIESTERASE PA4108"/>
    <property type="match status" value="1"/>
</dbReference>
<dbReference type="GO" id="GO:0016020">
    <property type="term" value="C:membrane"/>
    <property type="evidence" value="ECO:0007669"/>
    <property type="project" value="InterPro"/>
</dbReference>
<name>A0AAU9EGX1_9FIRM</name>
<dbReference type="CDD" id="cd06225">
    <property type="entry name" value="HAMP"/>
    <property type="match status" value="1"/>
</dbReference>
<dbReference type="CDD" id="cd00077">
    <property type="entry name" value="HDc"/>
    <property type="match status" value="1"/>
</dbReference>
<organism evidence="4 5">
    <name type="scientific">Helicovermis profundi</name>
    <dbReference type="NCBI Taxonomy" id="3065157"/>
    <lineage>
        <taxon>Bacteria</taxon>
        <taxon>Bacillati</taxon>
        <taxon>Bacillota</taxon>
        <taxon>Clostridia</taxon>
        <taxon>Helicovermis</taxon>
    </lineage>
</organism>
<dbReference type="EMBL" id="AP028654">
    <property type="protein sequence ID" value="BEP28698.1"/>
    <property type="molecule type" value="Genomic_DNA"/>
</dbReference>
<evidence type="ECO:0000313" key="4">
    <source>
        <dbReference type="EMBL" id="BEP28698.1"/>
    </source>
</evidence>
<feature type="domain" description="HAMP" evidence="2">
    <location>
        <begin position="321"/>
        <end position="373"/>
    </location>
</feature>
<dbReference type="GO" id="GO:0007165">
    <property type="term" value="P:signal transduction"/>
    <property type="evidence" value="ECO:0007669"/>
    <property type="project" value="InterPro"/>
</dbReference>
<keyword evidence="5" id="KW-1185">Reference proteome</keyword>